<protein>
    <recommendedName>
        <fullName evidence="8">Glutaredoxin-3</fullName>
    </recommendedName>
</protein>
<dbReference type="OrthoDB" id="415696at2759"/>
<feature type="domain" description="Glutaredoxin" evidence="5">
    <location>
        <begin position="261"/>
        <end position="325"/>
    </location>
</feature>
<feature type="domain" description="Thioredoxin" evidence="4">
    <location>
        <begin position="12"/>
        <end position="108"/>
    </location>
</feature>
<keyword evidence="1" id="KW-0479">Metal-binding</keyword>
<dbReference type="Pfam" id="PF00085">
    <property type="entry name" value="Thioredoxin"/>
    <property type="match status" value="1"/>
</dbReference>
<sequence>MMSAPGTVISCEDEATFNTTVKEHPGGLTCVHFWAPWAKASVYMNEVLETAAKKYPHVTMIKIDAEELSEISEEYDITAVPTVVFLKNNKECDRLQTAVAADLVKLLEKHSTGVTASVPKGAVVEKDLNTRLGELVNKADVMLFMKGDRATPRCGFSRQTIEILNAENVDYETFDILEDNDVRQGLKTYSDWATYPQLYVKGELVGGIDIIKELIENGDFEEMVPKKEKPKATITPAAATTEERTHESYEYLVPIINKAPVVLFMKGSPDVPECGFSRQVISLLESENIIYETVNILVNPDVRADLKIYSQWPTFPQLYVEGELVGGLDILKEMQESGDFLDSIPDTCIRKE</sequence>
<dbReference type="InterPro" id="IPR002109">
    <property type="entry name" value="Glutaredoxin"/>
</dbReference>
<evidence type="ECO:0000259" key="4">
    <source>
        <dbReference type="Pfam" id="PF00085"/>
    </source>
</evidence>
<dbReference type="PROSITE" id="PS51354">
    <property type="entry name" value="GLUTAREDOXIN_2"/>
    <property type="match status" value="2"/>
</dbReference>
<dbReference type="Proteomes" id="UP000054560">
    <property type="component" value="Unassembled WGS sequence"/>
</dbReference>
<dbReference type="STRING" id="667725.A0A0L0GD66"/>
<dbReference type="AlphaFoldDB" id="A0A0L0GD66"/>
<keyword evidence="3" id="KW-0411">Iron-sulfur</keyword>
<dbReference type="GO" id="GO:0051536">
    <property type="term" value="F:iron-sulfur cluster binding"/>
    <property type="evidence" value="ECO:0007669"/>
    <property type="project" value="UniProtKB-KW"/>
</dbReference>
<reference evidence="6 7" key="1">
    <citation type="submission" date="2011-02" db="EMBL/GenBank/DDBJ databases">
        <title>The Genome Sequence of Sphaeroforma arctica JP610.</title>
        <authorList>
            <consortium name="The Broad Institute Genome Sequencing Platform"/>
            <person name="Russ C."/>
            <person name="Cuomo C."/>
            <person name="Young S.K."/>
            <person name="Zeng Q."/>
            <person name="Gargeya S."/>
            <person name="Alvarado L."/>
            <person name="Berlin A."/>
            <person name="Chapman S.B."/>
            <person name="Chen Z."/>
            <person name="Freedman E."/>
            <person name="Gellesch M."/>
            <person name="Goldberg J."/>
            <person name="Griggs A."/>
            <person name="Gujja S."/>
            <person name="Heilman E."/>
            <person name="Heiman D."/>
            <person name="Howarth C."/>
            <person name="Mehta T."/>
            <person name="Neiman D."/>
            <person name="Pearson M."/>
            <person name="Roberts A."/>
            <person name="Saif S."/>
            <person name="Shea T."/>
            <person name="Shenoy N."/>
            <person name="Sisk P."/>
            <person name="Stolte C."/>
            <person name="Sykes S."/>
            <person name="White J."/>
            <person name="Yandava C."/>
            <person name="Burger G."/>
            <person name="Gray M.W."/>
            <person name="Holland P.W.H."/>
            <person name="King N."/>
            <person name="Lang F.B.F."/>
            <person name="Roger A.J."/>
            <person name="Ruiz-Trillo I."/>
            <person name="Haas B."/>
            <person name="Nusbaum C."/>
            <person name="Birren B."/>
        </authorList>
    </citation>
    <scope>NUCLEOTIDE SEQUENCE [LARGE SCALE GENOMIC DNA]</scope>
    <source>
        <strain evidence="6 7">JP610</strain>
    </source>
</reference>
<proteinExistence type="predicted"/>
<evidence type="ECO:0000256" key="1">
    <source>
        <dbReference type="ARBA" id="ARBA00022723"/>
    </source>
</evidence>
<dbReference type="eggNOG" id="KOG0911">
    <property type="taxonomic scope" value="Eukaryota"/>
</dbReference>
<dbReference type="InterPro" id="IPR004480">
    <property type="entry name" value="Monothiol_GRX-rel"/>
</dbReference>
<dbReference type="GO" id="GO:0006879">
    <property type="term" value="P:intracellular iron ion homeostasis"/>
    <property type="evidence" value="ECO:0007669"/>
    <property type="project" value="TreeGrafter"/>
</dbReference>
<dbReference type="GO" id="GO:0005829">
    <property type="term" value="C:cytosol"/>
    <property type="evidence" value="ECO:0007669"/>
    <property type="project" value="TreeGrafter"/>
</dbReference>
<keyword evidence="7" id="KW-1185">Reference proteome</keyword>
<feature type="domain" description="Glutaredoxin" evidence="5">
    <location>
        <begin position="141"/>
        <end position="205"/>
    </location>
</feature>
<evidence type="ECO:0000313" key="6">
    <source>
        <dbReference type="EMBL" id="KNC86831.1"/>
    </source>
</evidence>
<dbReference type="RefSeq" id="XP_014160733.1">
    <property type="nucleotide sequence ID" value="XM_014305258.1"/>
</dbReference>
<evidence type="ECO:0000313" key="7">
    <source>
        <dbReference type="Proteomes" id="UP000054560"/>
    </source>
</evidence>
<dbReference type="InterPro" id="IPR033658">
    <property type="entry name" value="GRX_PICOT-like"/>
</dbReference>
<accession>A0A0L0GD66</accession>
<dbReference type="Gene3D" id="3.40.30.10">
    <property type="entry name" value="Glutaredoxin"/>
    <property type="match status" value="3"/>
</dbReference>
<dbReference type="CDD" id="cd03028">
    <property type="entry name" value="GRX_PICOT_like"/>
    <property type="match status" value="2"/>
</dbReference>
<dbReference type="NCBIfam" id="TIGR00365">
    <property type="entry name" value="Grx4 family monothiol glutaredoxin"/>
    <property type="match status" value="1"/>
</dbReference>
<dbReference type="InterPro" id="IPR013766">
    <property type="entry name" value="Thioredoxin_domain"/>
</dbReference>
<dbReference type="GO" id="GO:0005634">
    <property type="term" value="C:nucleus"/>
    <property type="evidence" value="ECO:0007669"/>
    <property type="project" value="TreeGrafter"/>
</dbReference>
<keyword evidence="2" id="KW-0408">Iron</keyword>
<dbReference type="FunFam" id="3.40.30.10:FF:000012">
    <property type="entry name" value="Monothiol glutaredoxin"/>
    <property type="match status" value="1"/>
</dbReference>
<evidence type="ECO:0000259" key="5">
    <source>
        <dbReference type="Pfam" id="PF00462"/>
    </source>
</evidence>
<dbReference type="Pfam" id="PF00462">
    <property type="entry name" value="Glutaredoxin"/>
    <property type="match status" value="2"/>
</dbReference>
<dbReference type="SUPFAM" id="SSF52833">
    <property type="entry name" value="Thioredoxin-like"/>
    <property type="match status" value="3"/>
</dbReference>
<dbReference type="PANTHER" id="PTHR10293:SF73">
    <property type="entry name" value="GLUTAREDOXIN-3"/>
    <property type="match status" value="1"/>
</dbReference>
<dbReference type="EMBL" id="KQ241633">
    <property type="protein sequence ID" value="KNC86831.1"/>
    <property type="molecule type" value="Genomic_DNA"/>
</dbReference>
<dbReference type="CDD" id="cd02984">
    <property type="entry name" value="TRX_PICOT"/>
    <property type="match status" value="1"/>
</dbReference>
<dbReference type="GO" id="GO:0046872">
    <property type="term" value="F:metal ion binding"/>
    <property type="evidence" value="ECO:0007669"/>
    <property type="project" value="UniProtKB-KW"/>
</dbReference>
<gene>
    <name evidence="6" type="ORF">SARC_01024</name>
</gene>
<evidence type="ECO:0000256" key="3">
    <source>
        <dbReference type="ARBA" id="ARBA00023014"/>
    </source>
</evidence>
<evidence type="ECO:0000256" key="2">
    <source>
        <dbReference type="ARBA" id="ARBA00023004"/>
    </source>
</evidence>
<name>A0A0L0GD66_9EUKA</name>
<organism evidence="6 7">
    <name type="scientific">Sphaeroforma arctica JP610</name>
    <dbReference type="NCBI Taxonomy" id="667725"/>
    <lineage>
        <taxon>Eukaryota</taxon>
        <taxon>Ichthyosporea</taxon>
        <taxon>Ichthyophonida</taxon>
        <taxon>Sphaeroforma</taxon>
    </lineage>
</organism>
<dbReference type="InterPro" id="IPR036249">
    <property type="entry name" value="Thioredoxin-like_sf"/>
</dbReference>
<dbReference type="PANTHER" id="PTHR10293">
    <property type="entry name" value="GLUTAREDOXIN FAMILY MEMBER"/>
    <property type="match status" value="1"/>
</dbReference>
<dbReference type="GeneID" id="25901528"/>
<evidence type="ECO:0008006" key="8">
    <source>
        <dbReference type="Google" id="ProtNLM"/>
    </source>
</evidence>